<dbReference type="Proteomes" id="UP001325479">
    <property type="component" value="Chromosome"/>
</dbReference>
<dbReference type="InterPro" id="IPR050739">
    <property type="entry name" value="MFP"/>
</dbReference>
<dbReference type="PANTHER" id="PTHR30386">
    <property type="entry name" value="MEMBRANE FUSION SUBUNIT OF EMRAB-TOLC MULTIDRUG EFFLUX PUMP"/>
    <property type="match status" value="1"/>
</dbReference>
<dbReference type="Gene3D" id="1.10.287.470">
    <property type="entry name" value="Helix hairpin bin"/>
    <property type="match status" value="1"/>
</dbReference>
<accession>A0ABZ0WLB2</accession>
<evidence type="ECO:0000259" key="3">
    <source>
        <dbReference type="Pfam" id="PF25963"/>
    </source>
</evidence>
<protein>
    <submittedName>
        <fullName evidence="4">HlyD family secretion protein</fullName>
    </submittedName>
</protein>
<organism evidence="4 5">
    <name type="scientific">Paraburkholderia kururiensis</name>
    <dbReference type="NCBI Taxonomy" id="984307"/>
    <lineage>
        <taxon>Bacteria</taxon>
        <taxon>Pseudomonadati</taxon>
        <taxon>Pseudomonadota</taxon>
        <taxon>Betaproteobacteria</taxon>
        <taxon>Burkholderiales</taxon>
        <taxon>Burkholderiaceae</taxon>
        <taxon>Paraburkholderia</taxon>
    </lineage>
</organism>
<keyword evidence="1" id="KW-0812">Transmembrane</keyword>
<dbReference type="Gene3D" id="2.40.30.170">
    <property type="match status" value="1"/>
</dbReference>
<feature type="transmembrane region" description="Helical" evidence="1">
    <location>
        <begin position="25"/>
        <end position="46"/>
    </location>
</feature>
<feature type="domain" description="Multidrug resistance protein MdtA-like barrel-sandwich hybrid" evidence="2">
    <location>
        <begin position="65"/>
        <end position="259"/>
    </location>
</feature>
<dbReference type="InterPro" id="IPR058634">
    <property type="entry name" value="AaeA-lik-b-barrel"/>
</dbReference>
<evidence type="ECO:0000259" key="2">
    <source>
        <dbReference type="Pfam" id="PF25917"/>
    </source>
</evidence>
<dbReference type="SUPFAM" id="SSF111369">
    <property type="entry name" value="HlyD-like secretion proteins"/>
    <property type="match status" value="2"/>
</dbReference>
<keyword evidence="1" id="KW-0472">Membrane</keyword>
<dbReference type="Gene3D" id="2.40.50.100">
    <property type="match status" value="1"/>
</dbReference>
<sequence length="364" mass="38583">MSTTSAQTPAVAGAVPAARVRTIPWMLLAVIGVVLAVCAALAYWFVVGRWVESTDDAYVGGNVTVIAPKVTGFVDQVLVQDNQYVKANQVLIRLDSRDYDAKLAQAIAEVNSAAASVNELKAKRALQLAVIDQQAAGVTAARAELVRTNADQLRYRQLVKDDAVSNQLVEQADAAFAKAKAAVEGNGASLLAAKQQLTVLDAQIADADARVAKAQAEQRYAQLNVDYTTIRSPVDGYVGNRTARVGLLASAGTSMLTVVPAQGLWIDANFKEDQLRKMHDGDPAEVTLDAHAGTIRGTVQSIAPATGATFSVLPPENATGNFTKIVQRVPVRVVLDVPKDAQYLRPGLSATVRVHLAGARQHNG</sequence>
<evidence type="ECO:0000256" key="1">
    <source>
        <dbReference type="SAM" id="Phobius"/>
    </source>
</evidence>
<keyword evidence="5" id="KW-1185">Reference proteome</keyword>
<evidence type="ECO:0000313" key="4">
    <source>
        <dbReference type="EMBL" id="WQD78081.1"/>
    </source>
</evidence>
<name>A0ABZ0WLB2_9BURK</name>
<dbReference type="InterPro" id="IPR058625">
    <property type="entry name" value="MdtA-like_BSH"/>
</dbReference>
<evidence type="ECO:0000313" key="5">
    <source>
        <dbReference type="Proteomes" id="UP001325479"/>
    </source>
</evidence>
<dbReference type="Pfam" id="PF25917">
    <property type="entry name" value="BSH_RND"/>
    <property type="match status" value="1"/>
</dbReference>
<proteinExistence type="predicted"/>
<dbReference type="Pfam" id="PF25963">
    <property type="entry name" value="Beta-barrel_AAEA"/>
    <property type="match status" value="1"/>
</dbReference>
<gene>
    <name evidence="4" type="ORF">U0042_29415</name>
</gene>
<feature type="domain" description="p-hydroxybenzoic acid efflux pump subunit AaeA-like beta-barrel" evidence="3">
    <location>
        <begin position="265"/>
        <end position="355"/>
    </location>
</feature>
<dbReference type="PANTHER" id="PTHR30386:SF24">
    <property type="entry name" value="MULTIDRUG RESISTANCE EFFLUX PUMP"/>
    <property type="match status" value="1"/>
</dbReference>
<dbReference type="EMBL" id="CP139965">
    <property type="protein sequence ID" value="WQD78081.1"/>
    <property type="molecule type" value="Genomic_DNA"/>
</dbReference>
<keyword evidence="1" id="KW-1133">Transmembrane helix</keyword>
<dbReference type="RefSeq" id="WP_114811273.1">
    <property type="nucleotide sequence ID" value="NZ_CP139965.1"/>
</dbReference>
<reference evidence="4 5" key="1">
    <citation type="submission" date="2023-12" db="EMBL/GenBank/DDBJ databases">
        <title>Genome sequencing and assembly of bacterial species from a model synthetic community.</title>
        <authorList>
            <person name="Hogle S.L."/>
        </authorList>
    </citation>
    <scope>NUCLEOTIDE SEQUENCE [LARGE SCALE GENOMIC DNA]</scope>
    <source>
        <strain evidence="4 5">HAMBI 2494</strain>
    </source>
</reference>